<accession>A0AAE9SG30</accession>
<evidence type="ECO:0000256" key="1">
    <source>
        <dbReference type="SAM" id="MobiDB-lite"/>
    </source>
</evidence>
<reference evidence="2" key="1">
    <citation type="submission" date="2022-06" db="EMBL/GenBank/DDBJ databases">
        <title>Complete Genome of Aeromonas sp. Strain SOD01 Isolated from an Urban Freshwater Stream.</title>
        <authorList>
            <person name="Williams L.E."/>
            <person name="Brysgel T."/>
            <person name="Capestro E.M."/>
            <person name="Foltz G.V."/>
            <person name="Gardner A.E."/>
            <person name="Ingrassia J."/>
            <person name="Peterson E."/>
            <person name="Arruda J."/>
            <person name="Flaherty I."/>
            <person name="Hunt M."/>
            <person name="Pappas G."/>
            <person name="Ramsaran S."/>
            <person name="Rocha M."/>
        </authorList>
    </citation>
    <scope>NUCLEOTIDE SEQUENCE</scope>
    <source>
        <strain evidence="2">SOD01</strain>
    </source>
</reference>
<evidence type="ECO:0000313" key="2">
    <source>
        <dbReference type="EMBL" id="USV58779.1"/>
    </source>
</evidence>
<organism evidence="2 3">
    <name type="scientific">Aeromonas encheleia</name>
    <dbReference type="NCBI Taxonomy" id="73010"/>
    <lineage>
        <taxon>Bacteria</taxon>
        <taxon>Pseudomonadati</taxon>
        <taxon>Pseudomonadota</taxon>
        <taxon>Gammaproteobacteria</taxon>
        <taxon>Aeromonadales</taxon>
        <taxon>Aeromonadaceae</taxon>
        <taxon>Aeromonas</taxon>
    </lineage>
</organism>
<sequence>MVKARFDSKRVASQSKKLATMQAQSLQLGGVMGILAADYKIIAALNSCMRLLAEFEARANKDDGPGFIRHSDITVAKSAAVNDSRLYTCRSPDLKEGFPIVEARQLGMIFLEALRLVPHLRSYRQQHEFMPLLQALLDVGDEFADVAADLEWFSGSDALPFICLSRCNSAVVALQSRISTTVFQMRAYTFYASVRDMVDERLRKLKKITGKSNQPSYLSVIDLFFHHEQNLARDYTPSYYQHQQHKTSFIQISCALDEFKNKVRKRKGLRYLSGFIASIKYSEVRGWHASVMLLFTYSKKIGYAASYTENHRGYHAHPYEFISEDVNADVKAVMDIWREEVSTEKGDSGQLIYPHASIHTPAFLCPLLPDINSQNHGLYFFSANMPAPHHADEALKREQEKLRPIVDAFDYLFISQCFMKFQAEPETTEDTKSPRRPKSRMMRSYSL</sequence>
<dbReference type="RefSeq" id="WP_252995925.1">
    <property type="nucleotide sequence ID" value="NZ_CP099717.1"/>
</dbReference>
<name>A0AAE9SG30_9GAMM</name>
<keyword evidence="3" id="KW-1185">Reference proteome</keyword>
<protein>
    <submittedName>
        <fullName evidence="2">Uncharacterized protein</fullName>
    </submittedName>
</protein>
<evidence type="ECO:0000313" key="3">
    <source>
        <dbReference type="Proteomes" id="UP001056890"/>
    </source>
</evidence>
<gene>
    <name evidence="2" type="ORF">NHF51_06435</name>
</gene>
<dbReference type="AlphaFoldDB" id="A0AAE9SG30"/>
<dbReference type="Proteomes" id="UP001056890">
    <property type="component" value="Chromosome"/>
</dbReference>
<dbReference type="EMBL" id="CP099717">
    <property type="protein sequence ID" value="USV58779.1"/>
    <property type="molecule type" value="Genomic_DNA"/>
</dbReference>
<proteinExistence type="predicted"/>
<feature type="region of interest" description="Disordered" evidence="1">
    <location>
        <begin position="424"/>
        <end position="447"/>
    </location>
</feature>